<gene>
    <name evidence="1" type="ORF">ELS82_20640</name>
</gene>
<accession>A0A4Y8WAT7</accession>
<dbReference type="EMBL" id="SATR01000047">
    <property type="protein sequence ID" value="TFH89723.1"/>
    <property type="molecule type" value="Genomic_DNA"/>
</dbReference>
<dbReference type="RefSeq" id="WP_134837146.1">
    <property type="nucleotide sequence ID" value="NZ_SATR01000047.1"/>
</dbReference>
<dbReference type="AlphaFoldDB" id="A0A4Y8WAT7"/>
<organism evidence="1 2">
    <name type="scientific">Vibrio ouci</name>
    <dbReference type="NCBI Taxonomy" id="2499078"/>
    <lineage>
        <taxon>Bacteria</taxon>
        <taxon>Pseudomonadati</taxon>
        <taxon>Pseudomonadota</taxon>
        <taxon>Gammaproteobacteria</taxon>
        <taxon>Vibrionales</taxon>
        <taxon>Vibrionaceae</taxon>
        <taxon>Vibrio</taxon>
    </lineage>
</organism>
<name>A0A4Y8WAT7_9VIBR</name>
<sequence>MTALAEFFDVETGNQACFSISDNPSVLTDIYQDGINIAVWQRRFDQATQSDITQFIERHPTLSKSLNLSPENAYESLDFALDGQAPKALLESIAELVDMFCCLFELEHAGLRLATLNNAMCPRFHVDHVPCRLVTTYQGIATQWLPNEAVNRSKLGKGSNGLADEESGLYQHPSDIEQLTSGDVALLKGTRWEGNEETGLVHRSPNTVNNEPRLLLTLDFA</sequence>
<reference evidence="1 2" key="1">
    <citation type="submission" date="2019-01" db="EMBL/GenBank/DDBJ databases">
        <title>Vibrio BEI176 sp. nov, a marine bacterium isolated from China: eastern marignal seas.</title>
        <authorList>
            <person name="Li B."/>
        </authorList>
    </citation>
    <scope>NUCLEOTIDE SEQUENCE [LARGE SCALE GENOMIC DNA]</scope>
    <source>
        <strain evidence="1 2">BEI176</strain>
    </source>
</reference>
<comment type="caution">
    <text evidence="1">The sequence shown here is derived from an EMBL/GenBank/DDBJ whole genome shotgun (WGS) entry which is preliminary data.</text>
</comment>
<proteinExistence type="predicted"/>
<keyword evidence="2" id="KW-1185">Reference proteome</keyword>
<evidence type="ECO:0000313" key="2">
    <source>
        <dbReference type="Proteomes" id="UP000297753"/>
    </source>
</evidence>
<protein>
    <submittedName>
        <fullName evidence="1">DUF1826 domain-containing protein</fullName>
    </submittedName>
</protein>
<dbReference type="Proteomes" id="UP000297753">
    <property type="component" value="Unassembled WGS sequence"/>
</dbReference>
<dbReference type="Pfam" id="PF08856">
    <property type="entry name" value="DUF1826"/>
    <property type="match status" value="1"/>
</dbReference>
<dbReference type="InterPro" id="IPR014955">
    <property type="entry name" value="DUF1826"/>
</dbReference>
<evidence type="ECO:0000313" key="1">
    <source>
        <dbReference type="EMBL" id="TFH89723.1"/>
    </source>
</evidence>
<dbReference type="OrthoDB" id="5342505at2"/>